<feature type="region of interest" description="Disordered" evidence="1">
    <location>
        <begin position="117"/>
        <end position="158"/>
    </location>
</feature>
<proteinExistence type="predicted"/>
<evidence type="ECO:0000313" key="2">
    <source>
        <dbReference type="EMBL" id="KAH8024484.1"/>
    </source>
</evidence>
<reference evidence="2" key="1">
    <citation type="journal article" date="2020" name="Cell">
        <title>Large-Scale Comparative Analyses of Tick Genomes Elucidate Their Genetic Diversity and Vector Capacities.</title>
        <authorList>
            <consortium name="Tick Genome and Microbiome Consortium (TIGMIC)"/>
            <person name="Jia N."/>
            <person name="Wang J."/>
            <person name="Shi W."/>
            <person name="Du L."/>
            <person name="Sun Y."/>
            <person name="Zhan W."/>
            <person name="Jiang J.F."/>
            <person name="Wang Q."/>
            <person name="Zhang B."/>
            <person name="Ji P."/>
            <person name="Bell-Sakyi L."/>
            <person name="Cui X.M."/>
            <person name="Yuan T.T."/>
            <person name="Jiang B.G."/>
            <person name="Yang W.F."/>
            <person name="Lam T.T."/>
            <person name="Chang Q.C."/>
            <person name="Ding S.J."/>
            <person name="Wang X.J."/>
            <person name="Zhu J.G."/>
            <person name="Ruan X.D."/>
            <person name="Zhao L."/>
            <person name="Wei J.T."/>
            <person name="Ye R.Z."/>
            <person name="Que T.C."/>
            <person name="Du C.H."/>
            <person name="Zhou Y.H."/>
            <person name="Cheng J.X."/>
            <person name="Dai P.F."/>
            <person name="Guo W.B."/>
            <person name="Han X.H."/>
            <person name="Huang E.J."/>
            <person name="Li L.F."/>
            <person name="Wei W."/>
            <person name="Gao Y.C."/>
            <person name="Liu J.Z."/>
            <person name="Shao H.Z."/>
            <person name="Wang X."/>
            <person name="Wang C.C."/>
            <person name="Yang T.C."/>
            <person name="Huo Q.B."/>
            <person name="Li W."/>
            <person name="Chen H.Y."/>
            <person name="Chen S.E."/>
            <person name="Zhou L.G."/>
            <person name="Ni X.B."/>
            <person name="Tian J.H."/>
            <person name="Sheng Y."/>
            <person name="Liu T."/>
            <person name="Pan Y.S."/>
            <person name="Xia L.Y."/>
            <person name="Li J."/>
            <person name="Zhao F."/>
            <person name="Cao W.C."/>
        </authorList>
    </citation>
    <scope>NUCLEOTIDE SEQUENCE</scope>
    <source>
        <strain evidence="2">Rmic-2018</strain>
    </source>
</reference>
<dbReference type="AlphaFoldDB" id="A0A9J6DR03"/>
<evidence type="ECO:0000256" key="1">
    <source>
        <dbReference type="SAM" id="MobiDB-lite"/>
    </source>
</evidence>
<dbReference type="EMBL" id="JABSTU010000008">
    <property type="protein sequence ID" value="KAH8024484.1"/>
    <property type="molecule type" value="Genomic_DNA"/>
</dbReference>
<feature type="region of interest" description="Disordered" evidence="1">
    <location>
        <begin position="180"/>
        <end position="227"/>
    </location>
</feature>
<evidence type="ECO:0000313" key="3">
    <source>
        <dbReference type="Proteomes" id="UP000821866"/>
    </source>
</evidence>
<name>A0A9J6DR03_RHIMP</name>
<sequence length="336" mass="37216">MGVRQIKDITTIILLFNGLKVPNYVRCGMLLLRCTLYERHLDTCSNCGRVSHRQDVCPTPSEKLCEHCGIKPTGPDHECVTPECALYGQAHITGDHTCRNCYEVLTSFDVDATANAGALPTKTKNPTATPTWADRVSGKGETRSYARSGNLPQHENDEIRELKRELALLRKENGKFKALIRNRQQPSERAVETPTPAAQAVEPASTNSSNANRPAKRRAAEDPSDEPVTMSIIMEALARLRADIAADRVADMTPQTLQLTELHARLQILEQHAVAVAMPCVAREQRVSLYGGGLYLSPHQPRNKGDHLRAIQRAHDMAVEFHLLVPSWEWPTGVAP</sequence>
<dbReference type="VEuPathDB" id="VectorBase:LOC119173338"/>
<gene>
    <name evidence="2" type="ORF">HPB51_025111</name>
</gene>
<organism evidence="2 3">
    <name type="scientific">Rhipicephalus microplus</name>
    <name type="common">Cattle tick</name>
    <name type="synonym">Boophilus microplus</name>
    <dbReference type="NCBI Taxonomy" id="6941"/>
    <lineage>
        <taxon>Eukaryota</taxon>
        <taxon>Metazoa</taxon>
        <taxon>Ecdysozoa</taxon>
        <taxon>Arthropoda</taxon>
        <taxon>Chelicerata</taxon>
        <taxon>Arachnida</taxon>
        <taxon>Acari</taxon>
        <taxon>Parasitiformes</taxon>
        <taxon>Ixodida</taxon>
        <taxon>Ixodoidea</taxon>
        <taxon>Ixodidae</taxon>
        <taxon>Rhipicephalinae</taxon>
        <taxon>Rhipicephalus</taxon>
        <taxon>Boophilus</taxon>
    </lineage>
</organism>
<feature type="compositionally biased region" description="Low complexity" evidence="1">
    <location>
        <begin position="120"/>
        <end position="131"/>
    </location>
</feature>
<protein>
    <submittedName>
        <fullName evidence="2">Uncharacterized protein</fullName>
    </submittedName>
</protein>
<dbReference type="Proteomes" id="UP000821866">
    <property type="component" value="Chromosome 6"/>
</dbReference>
<accession>A0A9J6DR03</accession>
<reference evidence="2" key="2">
    <citation type="submission" date="2021-09" db="EMBL/GenBank/DDBJ databases">
        <authorList>
            <person name="Jia N."/>
            <person name="Wang J."/>
            <person name="Shi W."/>
            <person name="Du L."/>
            <person name="Sun Y."/>
            <person name="Zhan W."/>
            <person name="Jiang J."/>
            <person name="Wang Q."/>
            <person name="Zhang B."/>
            <person name="Ji P."/>
            <person name="Sakyi L.B."/>
            <person name="Cui X."/>
            <person name="Yuan T."/>
            <person name="Jiang B."/>
            <person name="Yang W."/>
            <person name="Lam T.T.-Y."/>
            <person name="Chang Q."/>
            <person name="Ding S."/>
            <person name="Wang X."/>
            <person name="Zhu J."/>
            <person name="Ruan X."/>
            <person name="Zhao L."/>
            <person name="Wei J."/>
            <person name="Que T."/>
            <person name="Du C."/>
            <person name="Cheng J."/>
            <person name="Dai P."/>
            <person name="Han X."/>
            <person name="Huang E."/>
            <person name="Gao Y."/>
            <person name="Liu J."/>
            <person name="Shao H."/>
            <person name="Ye R."/>
            <person name="Li L."/>
            <person name="Wei W."/>
            <person name="Wang X."/>
            <person name="Wang C."/>
            <person name="Huo Q."/>
            <person name="Li W."/>
            <person name="Guo W."/>
            <person name="Chen H."/>
            <person name="Chen S."/>
            <person name="Zhou L."/>
            <person name="Zhou L."/>
            <person name="Ni X."/>
            <person name="Tian J."/>
            <person name="Zhou Y."/>
            <person name="Sheng Y."/>
            <person name="Liu T."/>
            <person name="Pan Y."/>
            <person name="Xia L."/>
            <person name="Li J."/>
            <person name="Zhao F."/>
            <person name="Cao W."/>
        </authorList>
    </citation>
    <scope>NUCLEOTIDE SEQUENCE</scope>
    <source>
        <strain evidence="2">Rmic-2018</strain>
        <tissue evidence="2">Larvae</tissue>
    </source>
</reference>
<keyword evidence="3" id="KW-1185">Reference proteome</keyword>
<comment type="caution">
    <text evidence="2">The sequence shown here is derived from an EMBL/GenBank/DDBJ whole genome shotgun (WGS) entry which is preliminary data.</text>
</comment>